<dbReference type="EMBL" id="JAPEVB010000001">
    <property type="protein sequence ID" value="KAJ4396720.1"/>
    <property type="molecule type" value="Genomic_DNA"/>
</dbReference>
<feature type="region of interest" description="Disordered" evidence="1">
    <location>
        <begin position="1"/>
        <end position="103"/>
    </location>
</feature>
<keyword evidence="2" id="KW-0812">Transmembrane</keyword>
<feature type="compositionally biased region" description="Polar residues" evidence="1">
    <location>
        <begin position="8"/>
        <end position="24"/>
    </location>
</feature>
<dbReference type="Pfam" id="PF12505">
    <property type="entry name" value="DUF3712"/>
    <property type="match status" value="1"/>
</dbReference>
<dbReference type="InterPro" id="IPR046368">
    <property type="entry name" value="Tag1"/>
</dbReference>
<organism evidence="3 4">
    <name type="scientific">Gnomoniopsis smithogilvyi</name>
    <dbReference type="NCBI Taxonomy" id="1191159"/>
    <lineage>
        <taxon>Eukaryota</taxon>
        <taxon>Fungi</taxon>
        <taxon>Dikarya</taxon>
        <taxon>Ascomycota</taxon>
        <taxon>Pezizomycotina</taxon>
        <taxon>Sordariomycetes</taxon>
        <taxon>Sordariomycetidae</taxon>
        <taxon>Diaporthales</taxon>
        <taxon>Gnomoniaceae</taxon>
        <taxon>Gnomoniopsis</taxon>
    </lineage>
</organism>
<dbReference type="GO" id="GO:0000329">
    <property type="term" value="C:fungal-type vacuole membrane"/>
    <property type="evidence" value="ECO:0007669"/>
    <property type="project" value="InterPro"/>
</dbReference>
<evidence type="ECO:0000313" key="4">
    <source>
        <dbReference type="Proteomes" id="UP001140453"/>
    </source>
</evidence>
<keyword evidence="2" id="KW-1133">Transmembrane helix</keyword>
<sequence length="547" mass="60399">MFLENHTKAWTTTPARTPGSSTTTLHERRPPSPTLTEKLKGLGQGGASRSQILRGPVKDGFVETEKNTREVGQDADTHASRAETRPSRQDQQQKPSGLVQRKDQDFTVEVFHANEDLDRLVHTIDLRDSQRRAQAKLLPPLTQGVPSRGIFSKTRGHYVYKDTAHMLPVAKVPDTRSRASRMSDISKEERLEQVEGGSGGVLNANRATNANIGASGTAPLTKKQKIVRHYKRWWWLHLLVVIAIVILVVCLIIFVAIPRIAQARVNQATLTIQGITLSQTQSTNFTLAINSTIEADDSIHAVIDPFEGVMYLEDWAPQTPFARINFPSVTSASKSVVNITQFTQILDMNAFTVFNTWFIQNETLRVSVEGDSHLRVTGVNRKYPVHFKKTIEIPALSNFNGTTVPNSTILLTPDAQGDNFLGTAIIPNRSFINFEIGNASFINFMVDANGTAQNVGTIFIDNLTVAPGNHSYALRGTASQTPVLQQIQERPYCETGDIPFLLQGLNVTNHGQFLSYYTDSLASTNQSVALPIKTDLENLGLTINCSD</sequence>
<proteinExistence type="predicted"/>
<reference evidence="3" key="1">
    <citation type="submission" date="2022-10" db="EMBL/GenBank/DDBJ databases">
        <title>Tapping the CABI collections for fungal endophytes: first genome assemblies for Collariella, Neodidymelliopsis, Ascochyta clinopodiicola, Didymella pomorum, Didymosphaeria variabile, Neocosmospora piperis and Neocucurbitaria cava.</title>
        <authorList>
            <person name="Hill R."/>
        </authorList>
    </citation>
    <scope>NUCLEOTIDE SEQUENCE</scope>
    <source>
        <strain evidence="3">IMI 355082</strain>
    </source>
</reference>
<keyword evidence="2" id="KW-0472">Membrane</keyword>
<comment type="caution">
    <text evidence="3">The sequence shown here is derived from an EMBL/GenBank/DDBJ whole genome shotgun (WGS) entry which is preliminary data.</text>
</comment>
<evidence type="ECO:0000256" key="2">
    <source>
        <dbReference type="SAM" id="Phobius"/>
    </source>
</evidence>
<dbReference type="Proteomes" id="UP001140453">
    <property type="component" value="Unassembled WGS sequence"/>
</dbReference>
<dbReference type="OrthoDB" id="10039566at2759"/>
<dbReference type="AlphaFoldDB" id="A0A9W8Z2T7"/>
<keyword evidence="4" id="KW-1185">Reference proteome</keyword>
<name>A0A9W8Z2T7_9PEZI</name>
<evidence type="ECO:0000313" key="3">
    <source>
        <dbReference type="EMBL" id="KAJ4396720.1"/>
    </source>
</evidence>
<feature type="compositionally biased region" description="Basic and acidic residues" evidence="1">
    <location>
        <begin position="56"/>
        <end position="88"/>
    </location>
</feature>
<gene>
    <name evidence="3" type="ORF">N0V93_000941</name>
</gene>
<protein>
    <submittedName>
        <fullName evidence="3">Uncharacterized protein</fullName>
    </submittedName>
</protein>
<dbReference type="PANTHER" id="PTHR35895:SF1">
    <property type="entry name" value="LIPID-BINDING SERUM GLYCOPROTEIN C-TERMINAL DOMAIN-CONTAINING PROTEIN"/>
    <property type="match status" value="1"/>
</dbReference>
<accession>A0A9W8Z2T7</accession>
<feature type="transmembrane region" description="Helical" evidence="2">
    <location>
        <begin position="233"/>
        <end position="257"/>
    </location>
</feature>
<dbReference type="InterPro" id="IPR022185">
    <property type="entry name" value="DUF3712"/>
</dbReference>
<evidence type="ECO:0000256" key="1">
    <source>
        <dbReference type="SAM" id="MobiDB-lite"/>
    </source>
</evidence>
<dbReference type="PANTHER" id="PTHR35895">
    <property type="entry name" value="CHROMOSOME 16, WHOLE GENOME SHOTGUN SEQUENCE"/>
    <property type="match status" value="1"/>
</dbReference>